<feature type="region of interest" description="Disordered" evidence="3">
    <location>
        <begin position="510"/>
        <end position="619"/>
    </location>
</feature>
<dbReference type="InterPro" id="IPR003604">
    <property type="entry name" value="Matrin/U1-like-C_Znf_C2H2"/>
</dbReference>
<evidence type="ECO:0000256" key="2">
    <source>
        <dbReference type="SAM" id="Coils"/>
    </source>
</evidence>
<feature type="compositionally biased region" description="Basic and acidic residues" evidence="3">
    <location>
        <begin position="215"/>
        <end position="229"/>
    </location>
</feature>
<organism evidence="5 6">
    <name type="scientific">Gekko japonicus</name>
    <name type="common">Schlegel's Japanese gecko</name>
    <dbReference type="NCBI Taxonomy" id="146911"/>
    <lineage>
        <taxon>Eukaryota</taxon>
        <taxon>Metazoa</taxon>
        <taxon>Chordata</taxon>
        <taxon>Craniata</taxon>
        <taxon>Vertebrata</taxon>
        <taxon>Euteleostomi</taxon>
        <taxon>Lepidosauria</taxon>
        <taxon>Squamata</taxon>
        <taxon>Bifurcata</taxon>
        <taxon>Gekkota</taxon>
        <taxon>Gekkonidae</taxon>
        <taxon>Gekkoninae</taxon>
        <taxon>Gekko</taxon>
    </lineage>
</organism>
<feature type="compositionally biased region" description="Pro residues" evidence="3">
    <location>
        <begin position="602"/>
        <end position="615"/>
    </location>
</feature>
<feature type="region of interest" description="Disordered" evidence="3">
    <location>
        <begin position="194"/>
        <end position="316"/>
    </location>
</feature>
<feature type="compositionally biased region" description="Polar residues" evidence="3">
    <location>
        <begin position="579"/>
        <end position="590"/>
    </location>
</feature>
<feature type="region of interest" description="Disordered" evidence="3">
    <location>
        <begin position="1727"/>
        <end position="1748"/>
    </location>
</feature>
<feature type="compositionally biased region" description="Acidic residues" evidence="3">
    <location>
        <begin position="423"/>
        <end position="439"/>
    </location>
</feature>
<feature type="compositionally biased region" description="Low complexity" evidence="3">
    <location>
        <begin position="554"/>
        <end position="571"/>
    </location>
</feature>
<dbReference type="PANTHER" id="PTHR15577:SF2">
    <property type="entry name" value="ZINC FINGER PROTEIN 318"/>
    <property type="match status" value="1"/>
</dbReference>
<feature type="region of interest" description="Disordered" evidence="3">
    <location>
        <begin position="2886"/>
        <end position="2923"/>
    </location>
</feature>
<feature type="compositionally biased region" description="Basic and acidic residues" evidence="3">
    <location>
        <begin position="1063"/>
        <end position="1103"/>
    </location>
</feature>
<feature type="region of interest" description="Disordered" evidence="3">
    <location>
        <begin position="408"/>
        <end position="480"/>
    </location>
</feature>
<feature type="compositionally biased region" description="Polar residues" evidence="3">
    <location>
        <begin position="280"/>
        <end position="293"/>
    </location>
</feature>
<feature type="region of interest" description="Disordered" evidence="3">
    <location>
        <begin position="732"/>
        <end position="756"/>
    </location>
</feature>
<feature type="region of interest" description="Disordered" evidence="3">
    <location>
        <begin position="2487"/>
        <end position="2508"/>
    </location>
</feature>
<feature type="compositionally biased region" description="Polar residues" evidence="3">
    <location>
        <begin position="1578"/>
        <end position="1593"/>
    </location>
</feature>
<dbReference type="SUPFAM" id="SSF57667">
    <property type="entry name" value="beta-beta-alpha zinc fingers"/>
    <property type="match status" value="1"/>
</dbReference>
<gene>
    <name evidence="6" type="primary">LOC107113458</name>
</gene>
<dbReference type="InterPro" id="IPR036236">
    <property type="entry name" value="Znf_C2H2_sf"/>
</dbReference>
<evidence type="ECO:0000256" key="3">
    <source>
        <dbReference type="SAM" id="MobiDB-lite"/>
    </source>
</evidence>
<dbReference type="PROSITE" id="PS00028">
    <property type="entry name" value="ZINC_FINGER_C2H2_1"/>
    <property type="match status" value="1"/>
</dbReference>
<feature type="compositionally biased region" description="Basic and acidic residues" evidence="3">
    <location>
        <begin position="740"/>
        <end position="756"/>
    </location>
</feature>
<accession>A0ABM1K985</accession>
<feature type="compositionally biased region" description="Basic and acidic residues" evidence="3">
    <location>
        <begin position="2487"/>
        <end position="2500"/>
    </location>
</feature>
<feature type="compositionally biased region" description="Basic and acidic residues" evidence="3">
    <location>
        <begin position="1115"/>
        <end position="1135"/>
    </location>
</feature>
<feature type="region of interest" description="Disordered" evidence="3">
    <location>
        <begin position="782"/>
        <end position="808"/>
    </location>
</feature>
<feature type="compositionally biased region" description="Polar residues" evidence="3">
    <location>
        <begin position="440"/>
        <end position="451"/>
    </location>
</feature>
<feature type="domain" description="C2H2-type" evidence="4">
    <location>
        <begin position="996"/>
        <end position="1023"/>
    </location>
</feature>
<dbReference type="Proteomes" id="UP000694871">
    <property type="component" value="Unplaced"/>
</dbReference>
<feature type="compositionally biased region" description="Basic and acidic residues" evidence="3">
    <location>
        <begin position="117"/>
        <end position="129"/>
    </location>
</feature>
<dbReference type="PANTHER" id="PTHR15577">
    <property type="entry name" value="ZINC FINGER CONTAINING PROTEIN"/>
    <property type="match status" value="1"/>
</dbReference>
<feature type="compositionally biased region" description="Basic and acidic residues" evidence="3">
    <location>
        <begin position="141"/>
        <end position="171"/>
    </location>
</feature>
<evidence type="ECO:0000256" key="1">
    <source>
        <dbReference type="PROSITE-ProRule" id="PRU00042"/>
    </source>
</evidence>
<protein>
    <submittedName>
        <fullName evidence="6">Zinc finger protein 318-like</fullName>
    </submittedName>
</protein>
<feature type="compositionally biased region" description="Basic and acidic residues" evidence="3">
    <location>
        <begin position="1145"/>
        <end position="1175"/>
    </location>
</feature>
<feature type="region of interest" description="Disordered" evidence="3">
    <location>
        <begin position="1115"/>
        <end position="1186"/>
    </location>
</feature>
<evidence type="ECO:0000259" key="4">
    <source>
        <dbReference type="PROSITE" id="PS50157"/>
    </source>
</evidence>
<reference evidence="6" key="1">
    <citation type="submission" date="2025-08" db="UniProtKB">
        <authorList>
            <consortium name="RefSeq"/>
        </authorList>
    </citation>
    <scope>IDENTIFICATION</scope>
</reference>
<keyword evidence="1" id="KW-0863">Zinc-finger</keyword>
<feature type="compositionally biased region" description="Basic and acidic residues" evidence="3">
    <location>
        <begin position="8"/>
        <end position="18"/>
    </location>
</feature>
<feature type="compositionally biased region" description="Basic and acidic residues" evidence="3">
    <location>
        <begin position="520"/>
        <end position="539"/>
    </location>
</feature>
<feature type="region of interest" description="Disordered" evidence="3">
    <location>
        <begin position="1051"/>
        <end position="1103"/>
    </location>
</feature>
<dbReference type="SMART" id="SM00451">
    <property type="entry name" value="ZnF_U1"/>
    <property type="match status" value="2"/>
</dbReference>
<proteinExistence type="predicted"/>
<feature type="compositionally biased region" description="Polar residues" evidence="3">
    <location>
        <begin position="543"/>
        <end position="553"/>
    </location>
</feature>
<dbReference type="InterPro" id="IPR055309">
    <property type="entry name" value="Znf318-like"/>
</dbReference>
<feature type="compositionally biased region" description="Low complexity" evidence="3">
    <location>
        <begin position="2903"/>
        <end position="2912"/>
    </location>
</feature>
<keyword evidence="5" id="KW-1185">Reference proteome</keyword>
<feature type="compositionally biased region" description="Low complexity" evidence="3">
    <location>
        <begin position="456"/>
        <end position="473"/>
    </location>
</feature>
<feature type="coiled-coil region" evidence="2">
    <location>
        <begin position="1309"/>
        <end position="1353"/>
    </location>
</feature>
<evidence type="ECO:0000313" key="6">
    <source>
        <dbReference type="RefSeq" id="XP_015270272.1"/>
    </source>
</evidence>
<feature type="compositionally biased region" description="Basic and acidic residues" evidence="3">
    <location>
        <begin position="855"/>
        <end position="877"/>
    </location>
</feature>
<feature type="compositionally biased region" description="Basic and acidic residues" evidence="3">
    <location>
        <begin position="884"/>
        <end position="894"/>
    </location>
</feature>
<dbReference type="RefSeq" id="XP_015270272.1">
    <property type="nucleotide sequence ID" value="XM_015414786.1"/>
</dbReference>
<evidence type="ECO:0000313" key="5">
    <source>
        <dbReference type="Proteomes" id="UP000694871"/>
    </source>
</evidence>
<keyword evidence="2" id="KW-0175">Coiled coil</keyword>
<name>A0ABM1K985_GEKJA</name>
<feature type="region of interest" description="Disordered" evidence="3">
    <location>
        <begin position="1"/>
        <end position="171"/>
    </location>
</feature>
<dbReference type="PROSITE" id="PS50157">
    <property type="entry name" value="ZINC_FINGER_C2H2_2"/>
    <property type="match status" value="1"/>
</dbReference>
<feature type="compositionally biased region" description="Basic residues" evidence="3">
    <location>
        <begin position="19"/>
        <end position="36"/>
    </location>
</feature>
<dbReference type="InterPro" id="IPR013087">
    <property type="entry name" value="Znf_C2H2_type"/>
</dbReference>
<feature type="non-terminal residue" evidence="6">
    <location>
        <position position="1"/>
    </location>
</feature>
<keyword evidence="1" id="KW-0479">Metal-binding</keyword>
<feature type="region of interest" description="Disordered" evidence="3">
    <location>
        <begin position="1569"/>
        <end position="1610"/>
    </location>
</feature>
<feature type="region of interest" description="Disordered" evidence="3">
    <location>
        <begin position="855"/>
        <end position="908"/>
    </location>
</feature>
<sequence>SGGSRSRRGSEPRDESLSRRRSPGRRSRSPGRRSPSRHSESSVEQSLRITVGNDHYGIDTPEQRRLSDRLGSPVDSLSDVERDDLAEGPIFSRGLSRPQSLEQYSSHEDSPPSPYTMRHDEDYRSREVFLHQSPYSMNYDHLPDISREPDRDGELFRKSYQSEERGRESKRLRYDREDRLLAVNVEHQSFLPGTRNYRKRSLSRSPSPADEDFRELESARRKREEEELSRSPSQDLPGSGYVIPGLTKPVQSSEPRYLYRPDEAPAMPKKSILKKRVDDSSVQPEAFSSSSGSVKELPLHSHPPPLPQRSSTTPFSSEVENFLRRFNKNAVAESANKDSQASVHDWTPISGLQQNAFPSEQNLGSFLRQKDYQESAAWSADRQGDFLLPHERASQDGSGFSRILGMMADSTSAQEKRRRSFPDIDDEEKFLYGDDEDDSNINSPSTETLTVSGKEPVSQKPSSPSPPTQSVKPDTSEGSGVEYEKIHDLLKTIGLDIGVAEIGKLAARTQERLHGKKTSRSPDRRSAGSCKPDSREMRRSRSNTHSPESNQKCSLSPSGSFSSSKELSSVSELEHSKCKTQGHNNSSGTPERSVPPVSLIPSAPPFLPNLPPTPNPMSQYSVSRFSPFTATQLPQNYPTPTMAPPGYDAYGHYMAYAATGWPMYAPSQQSDPAIQDVHGLVSLTVPPNPTRPNLRVIETVSTGKGTPEIKRDESVLVQIPTTPTYSRLLPHLSQSSLRGPTERMSDEKNRASQKQKVIEEREKLKVEQESRQKKLHYLRTELDRLSKQQGEMLRKKRREKDGHKDPLLVEVNRLQENIVKEITQLQIMTETAEKKQSELDKVAQILGINIFEKSRKPSAESKDSTEKNKSETTRSQEKTSSSNKDSKPTIDKPRGRSPKPTESCSQTSKQQFQLGNIYDYYDTGNHWCKDCNTICGTMFDFFTHMHNKKHRQTLDPYNRPWASKTQTETKQDPMKRIDKIPLPAKGSEFLIPVTGYYCHLCHEFFGDQISAEQHVKSHPHNEKYKKYVDENPLYEERRNLDRQAGLSVIQETERRLKRKQCEKHKDDRDEKNAKVARKEESNPTKELEESNENEISKRKEDSDGKKFGIKLKLKKDDKEDEKKEGKKEESQKDSRQSSFGKFSWRKTEKEDKNPGKDVASPKEECIEEGKDKESKSQSGKSNAKPIAIKLSGKTVIPHTSPWTPVVSTSSQAKIRPNLPVPVMVLRKSASTTVSKPAPLNTFLSIKSSGATTKPLPVVKEGNPELVLPPDIISKAFGGEVVILKGSQENVKLPEQAGTQEQEAESMTQAVEQTKALDNVKASMEKVQEQAMLVAKAQAKARELANMAKEQEVARLPKMPEQPHVFERPHRRPLLPLPPRPPLSMLPPRPSPLLFPPPPMPPPKQTPFILADDMAPGVSEDDKNILAMPMCPHPLPPPTFKDHAKKMEKKNTCLAAGNAKDLYDIFYNSGRSPADKPASSIVSDKGKLNLLEKERSTDTVADSKPNIHSSIQETLQNVDSSSDVNKISVSAGTPETKVKAEKVWAASEENFEIATSVERESQEYSLLDLQNKPKHKETAQSNDRQSSASLSLQNEVEMGAAASSELSNKSSEVGRAEITVQMLNRSVLPSDVVNEKPAEIESAELAMQSSSEEKALLLQVVSKKPKQFETSEFTLSLPKTTHPLEEVNKNASELQTAVFISPDNELTTSPEDKALPLQDVSKKAAELETAEFTPPDSNMPPVQEEVSRNSSELQTAVFMTSDNEAATPLSEDKALSLQVVSKKPVELETAEFTMVLPISSTPPLEEVSRNSSELQRTVFISPDNELTTSSEALPLQDVSKKPVELETAEFTPPDSNMPPVQEEVSRNSSELQTAVFMTSDNEAATPLSEDKALSLQVVSKKPVELETAEFTMVLPISSTPLEKVSRNSSELQRTVFISPDNELTTSSEDKALPSQDFSKEPIELKTAEFTMGSPESSIPPIQEEVSRNSSEFQKVVSISSTNELATLSEDKALSLQDVSKKPIELETAEFTMILPISSTPLLEEVSRNSSELQKVVSISSTNELATLSEDKGHFLQDVSKKPVEFETAEFTMVLPISSTPLLEEVSKNSSLTSELATLSEDKALSLQDVSKKPVELETQEFTMTLPTSSTPLLEEINNSSGLQTAVFMSSDNEATIQLSEDKALLLQDVGKKMTEFETAALAMTSERSFPPFEIISKNASELQTAEFKFSDSKDSVAQLSRDSVPPLDHVSKKPSEFEKIELAMQLPESNGAPLEEVSNNTLHLETAAFKTLDNKELATPLSENEADHSKETPAMIDVGMTSDEDISQKPPDQQKTEIHCEIESNLEMETDVSILAKRDVERKHVDLAGCQSEINQGDPESQLLEMQVETHKGKGPILTEERQMNDSSELMVSPWVSNLCSQSQLVWEPADTSEVNEENPQVAAAGQDSFRESPVDFKLGNESAFIEESPQVSGAQNVDPELKTLNKSESDTFHTSSKEEGLLANSQQKADEDFDVVPESGEMPVECLVNVAMTISTRKEHETSQQSLSYETLQVQGTEDLGSIPSSNDEELRSGVECIYVKDDTQGPSKSTMELGGEKGSITKESFSRVQPVTVQEPLDGLPTEFSVGHLGEEALSFTGMNTEVLNTAAAGDFDLHTTYSELSFDQSGTFTLNLNVEHERDSPKSNEIKPTDPSRLKPRLELETIDFSLGDIDVDREHLDILPPEILNEDSVESPKLETIAPISLESSKTIELGINQPGVEPEVIDFAALTSGEQDDKICSLVSDVADPHMVSSVPNDGTAETDLPLFKIQCMLPISEVVLKTGSKSSTSDMLSLSCGGESLQSQAAECMEPCLPNPEEISLEVGGSGDSELYVIKNEMHTLSKELTKTEEVKSNDSMCGVNSKSASAATKSPAEDLVSSGKI</sequence>
<keyword evidence="1" id="KW-0862">Zinc</keyword>
<dbReference type="GeneID" id="107113458"/>